<comment type="subcellular location">
    <subcellularLocation>
        <location evidence="1">Cell inner membrane</location>
        <topology evidence="1">Single-pass type II membrane protein</topology>
        <orientation evidence="1">Periplasmic side</orientation>
    </subcellularLocation>
</comment>
<dbReference type="PANTHER" id="PTHR47529:SF1">
    <property type="entry name" value="PERIPLASMIC CHAPERONE PPID"/>
    <property type="match status" value="1"/>
</dbReference>
<dbReference type="SUPFAM" id="SSF109998">
    <property type="entry name" value="Triger factor/SurA peptide-binding domain-like"/>
    <property type="match status" value="1"/>
</dbReference>
<evidence type="ECO:0000256" key="11">
    <source>
        <dbReference type="PROSITE-ProRule" id="PRU00278"/>
    </source>
</evidence>
<feature type="domain" description="PpiC" evidence="13">
    <location>
        <begin position="264"/>
        <end position="362"/>
    </location>
</feature>
<keyword evidence="2" id="KW-1003">Cell membrane</keyword>
<keyword evidence="11" id="KW-0413">Isomerase</keyword>
<accession>A0A6H1WUA5</accession>
<keyword evidence="4 12" id="KW-0812">Transmembrane</keyword>
<evidence type="ECO:0000256" key="10">
    <source>
        <dbReference type="ARBA" id="ARBA00042775"/>
    </source>
</evidence>
<dbReference type="Pfam" id="PF13624">
    <property type="entry name" value="SurA_N_3"/>
    <property type="match status" value="1"/>
</dbReference>
<reference evidence="14 15" key="1">
    <citation type="submission" date="2019-08" db="EMBL/GenBank/DDBJ databases">
        <title>Complete genome sequence of Thermosulfurimonas marina SU872T, an anaerobic thermophilic chemolithoautotrophic bacterium isolated from a shallow marine hydrothermal vent.</title>
        <authorList>
            <person name="Allioux M."/>
            <person name="Jebbar M."/>
            <person name="Slobodkina G."/>
            <person name="Slobodkin A."/>
            <person name="Moalic Y."/>
            <person name="Frolova A."/>
            <person name="Shao Z."/>
            <person name="Alain K."/>
        </authorList>
    </citation>
    <scope>NUCLEOTIDE SEQUENCE [LARGE SCALE GENOMIC DNA]</scope>
    <source>
        <strain evidence="14 15">SU872</strain>
    </source>
</reference>
<evidence type="ECO:0000313" key="14">
    <source>
        <dbReference type="EMBL" id="QJA06782.1"/>
    </source>
</evidence>
<keyword evidence="15" id="KW-1185">Reference proteome</keyword>
<dbReference type="GO" id="GO:0005886">
    <property type="term" value="C:plasma membrane"/>
    <property type="evidence" value="ECO:0007669"/>
    <property type="project" value="UniProtKB-SubCell"/>
</dbReference>
<evidence type="ECO:0000256" key="7">
    <source>
        <dbReference type="ARBA" id="ARBA00023186"/>
    </source>
</evidence>
<evidence type="ECO:0000256" key="2">
    <source>
        <dbReference type="ARBA" id="ARBA00022475"/>
    </source>
</evidence>
<dbReference type="PANTHER" id="PTHR47529">
    <property type="entry name" value="PEPTIDYL-PROLYL CIS-TRANS ISOMERASE D"/>
    <property type="match status" value="1"/>
</dbReference>
<organism evidence="14 15">
    <name type="scientific">Thermosulfurimonas marina</name>
    <dbReference type="NCBI Taxonomy" id="2047767"/>
    <lineage>
        <taxon>Bacteria</taxon>
        <taxon>Pseudomonadati</taxon>
        <taxon>Thermodesulfobacteriota</taxon>
        <taxon>Thermodesulfobacteria</taxon>
        <taxon>Thermodesulfobacteriales</taxon>
        <taxon>Thermodesulfobacteriaceae</taxon>
        <taxon>Thermosulfurimonas</taxon>
    </lineage>
</organism>
<dbReference type="InterPro" id="IPR052029">
    <property type="entry name" value="PpiD_chaperone"/>
</dbReference>
<dbReference type="InterPro" id="IPR046357">
    <property type="entry name" value="PPIase_dom_sf"/>
</dbReference>
<evidence type="ECO:0000256" key="8">
    <source>
        <dbReference type="ARBA" id="ARBA00038408"/>
    </source>
</evidence>
<dbReference type="PROSITE" id="PS50198">
    <property type="entry name" value="PPIC_PPIASE_2"/>
    <property type="match status" value="1"/>
</dbReference>
<evidence type="ECO:0000256" key="9">
    <source>
        <dbReference type="ARBA" id="ARBA00040743"/>
    </source>
</evidence>
<dbReference type="InterPro" id="IPR027304">
    <property type="entry name" value="Trigger_fact/SurA_dom_sf"/>
</dbReference>
<evidence type="ECO:0000313" key="15">
    <source>
        <dbReference type="Proteomes" id="UP000501253"/>
    </source>
</evidence>
<evidence type="ECO:0000259" key="13">
    <source>
        <dbReference type="PROSITE" id="PS50198"/>
    </source>
</evidence>
<dbReference type="AlphaFoldDB" id="A0A6H1WUA5"/>
<dbReference type="Proteomes" id="UP000501253">
    <property type="component" value="Chromosome"/>
</dbReference>
<keyword evidence="7" id="KW-0143">Chaperone</keyword>
<dbReference type="InterPro" id="IPR000297">
    <property type="entry name" value="PPIase_PpiC"/>
</dbReference>
<keyword evidence="11" id="KW-0697">Rotamase</keyword>
<keyword evidence="6 12" id="KW-0472">Membrane</keyword>
<dbReference type="SUPFAM" id="SSF54534">
    <property type="entry name" value="FKBP-like"/>
    <property type="match status" value="1"/>
</dbReference>
<protein>
    <recommendedName>
        <fullName evidence="9">Periplasmic chaperone PpiD</fullName>
    </recommendedName>
    <alternativeName>
        <fullName evidence="10">Periplasmic folding chaperone</fullName>
    </alternativeName>
</protein>
<evidence type="ECO:0000256" key="4">
    <source>
        <dbReference type="ARBA" id="ARBA00022692"/>
    </source>
</evidence>
<keyword evidence="5 12" id="KW-1133">Transmembrane helix</keyword>
<keyword evidence="3" id="KW-0997">Cell inner membrane</keyword>
<comment type="similarity">
    <text evidence="8">Belongs to the PpiD chaperone family.</text>
</comment>
<evidence type="ECO:0000256" key="3">
    <source>
        <dbReference type="ARBA" id="ARBA00022519"/>
    </source>
</evidence>
<sequence length="623" mass="71991">MLDFLRKGAQSTAVKILFAIIILVFVFWGVGTFRASRVDVLATVNGRPITVREYQTLYEFRYRQLRQMFGESLNDEFLEKLHFREQVLEELVKRRLLEEAAERMGLSVHPEEVRLAIAQLPAFQEGGRFSFRRYRAVLRDLGLLPKDFEENVRADLLEARIKHFLTAAILAPTPEVEERYRFENQKLTFSYAAVPYESCEGEVKASEKELKAYFEEHRSRYRAPSRIKLVYLLFPYREYEKGVSVTEEELRAYYESEKERFMEPEARKVREIFVRARPGKKAEALKEAEGLLKKIKGPEDFKRLARKYSRDRALAASRGLLGWVKAGELFPAAEEAVFSAAKGEIVGPVEGPGGYYLFMIEDIRPAGPKPFAKVKAQLRKELLARKAREKAFEVADKIYQEAVLSGDLAAAARKEGLSLKETPFFTREKPAKPFTDKDLLEAALALDEGEISAPIEHQEAVYLFQVKKKDPERLLTFKEARKEVLRDFRREKAAELCRKKAKDLLETALKGSSPERFLKAKGYRFRKRTLSRKELLAGDLPQALGRALLGRGEGGWLKEPACGAKACYFARVLRIENPKEIDQKEFETLKHVLRQQKKAAFYRAWYEDLRRKARVKLLKEWPK</sequence>
<evidence type="ECO:0000256" key="1">
    <source>
        <dbReference type="ARBA" id="ARBA00004382"/>
    </source>
</evidence>
<dbReference type="EMBL" id="CP042909">
    <property type="protein sequence ID" value="QJA06782.1"/>
    <property type="molecule type" value="Genomic_DNA"/>
</dbReference>
<evidence type="ECO:0000256" key="5">
    <source>
        <dbReference type="ARBA" id="ARBA00022989"/>
    </source>
</evidence>
<evidence type="ECO:0000256" key="12">
    <source>
        <dbReference type="SAM" id="Phobius"/>
    </source>
</evidence>
<dbReference type="KEGG" id="tmai:FVE67_08260"/>
<dbReference type="Gene3D" id="3.10.50.40">
    <property type="match status" value="2"/>
</dbReference>
<dbReference type="Pfam" id="PF13145">
    <property type="entry name" value="Rotamase_2"/>
    <property type="match status" value="2"/>
</dbReference>
<dbReference type="RefSeq" id="WP_168720133.1">
    <property type="nucleotide sequence ID" value="NZ_CP042909.1"/>
</dbReference>
<gene>
    <name evidence="14" type="ORF">FVE67_08260</name>
</gene>
<feature type="transmembrane region" description="Helical" evidence="12">
    <location>
        <begin position="12"/>
        <end position="31"/>
    </location>
</feature>
<dbReference type="Gene3D" id="1.10.4030.10">
    <property type="entry name" value="Porin chaperone SurA, peptide-binding domain"/>
    <property type="match status" value="1"/>
</dbReference>
<dbReference type="GO" id="GO:0003755">
    <property type="term" value="F:peptidyl-prolyl cis-trans isomerase activity"/>
    <property type="evidence" value="ECO:0007669"/>
    <property type="project" value="UniProtKB-KW"/>
</dbReference>
<proteinExistence type="inferred from homology"/>
<evidence type="ECO:0000256" key="6">
    <source>
        <dbReference type="ARBA" id="ARBA00023136"/>
    </source>
</evidence>
<name>A0A6H1WUA5_9BACT</name>